<protein>
    <submittedName>
        <fullName evidence="10">TonB-dependent Receptor Plug Domain</fullName>
    </submittedName>
</protein>
<evidence type="ECO:0000313" key="11">
    <source>
        <dbReference type="Proteomes" id="UP000183200"/>
    </source>
</evidence>
<evidence type="ECO:0000256" key="2">
    <source>
        <dbReference type="ARBA" id="ARBA00022448"/>
    </source>
</evidence>
<evidence type="ECO:0000256" key="3">
    <source>
        <dbReference type="ARBA" id="ARBA00022452"/>
    </source>
</evidence>
<dbReference type="PROSITE" id="PS52016">
    <property type="entry name" value="TONB_DEPENDENT_REC_3"/>
    <property type="match status" value="1"/>
</dbReference>
<proteinExistence type="inferred from homology"/>
<keyword evidence="7 8" id="KW-0998">Cell outer membrane</keyword>
<comment type="similarity">
    <text evidence="8">Belongs to the TonB-dependent receptor family.</text>
</comment>
<dbReference type="Pfam" id="PF13715">
    <property type="entry name" value="CarbopepD_reg_2"/>
    <property type="match status" value="1"/>
</dbReference>
<dbReference type="SUPFAM" id="SSF49464">
    <property type="entry name" value="Carboxypeptidase regulatory domain-like"/>
    <property type="match status" value="1"/>
</dbReference>
<gene>
    <name evidence="10" type="ORF">SAMN05421820_103160</name>
</gene>
<dbReference type="OrthoDB" id="9803050at2"/>
<evidence type="ECO:0000256" key="5">
    <source>
        <dbReference type="ARBA" id="ARBA00022729"/>
    </source>
</evidence>
<dbReference type="InterPro" id="IPR008969">
    <property type="entry name" value="CarboxyPept-like_regulatory"/>
</dbReference>
<keyword evidence="10" id="KW-0675">Receptor</keyword>
<evidence type="ECO:0000256" key="8">
    <source>
        <dbReference type="PROSITE-ProRule" id="PRU01360"/>
    </source>
</evidence>
<dbReference type="InterPro" id="IPR012910">
    <property type="entry name" value="Plug_dom"/>
</dbReference>
<evidence type="ECO:0000256" key="4">
    <source>
        <dbReference type="ARBA" id="ARBA00022692"/>
    </source>
</evidence>
<name>A0A1G9R8B3_9SPHI</name>
<dbReference type="EMBL" id="FNGY01000003">
    <property type="protein sequence ID" value="SDM19473.1"/>
    <property type="molecule type" value="Genomic_DNA"/>
</dbReference>
<dbReference type="Gene3D" id="2.40.170.20">
    <property type="entry name" value="TonB-dependent receptor, beta-barrel domain"/>
    <property type="match status" value="1"/>
</dbReference>
<reference evidence="11" key="1">
    <citation type="submission" date="2016-10" db="EMBL/GenBank/DDBJ databases">
        <authorList>
            <person name="Varghese N."/>
            <person name="Submissions S."/>
        </authorList>
    </citation>
    <scope>NUCLEOTIDE SEQUENCE [LARGE SCALE GENOMIC DNA]</scope>
    <source>
        <strain evidence="11">DSM 19110</strain>
    </source>
</reference>
<dbReference type="SUPFAM" id="SSF56935">
    <property type="entry name" value="Porins"/>
    <property type="match status" value="1"/>
</dbReference>
<dbReference type="Gene3D" id="2.170.130.10">
    <property type="entry name" value="TonB-dependent receptor, plug domain"/>
    <property type="match status" value="1"/>
</dbReference>
<keyword evidence="4 8" id="KW-0812">Transmembrane</keyword>
<dbReference type="Gene3D" id="2.60.40.1120">
    <property type="entry name" value="Carboxypeptidase-like, regulatory domain"/>
    <property type="match status" value="1"/>
</dbReference>
<dbReference type="GO" id="GO:0009279">
    <property type="term" value="C:cell outer membrane"/>
    <property type="evidence" value="ECO:0007669"/>
    <property type="project" value="UniProtKB-SubCell"/>
</dbReference>
<keyword evidence="3 8" id="KW-1134">Transmembrane beta strand</keyword>
<dbReference type="PANTHER" id="PTHR30069">
    <property type="entry name" value="TONB-DEPENDENT OUTER MEMBRANE RECEPTOR"/>
    <property type="match status" value="1"/>
</dbReference>
<dbReference type="GO" id="GO:0015344">
    <property type="term" value="F:siderophore uptake transmembrane transporter activity"/>
    <property type="evidence" value="ECO:0007669"/>
    <property type="project" value="TreeGrafter"/>
</dbReference>
<dbReference type="InterPro" id="IPR037066">
    <property type="entry name" value="Plug_dom_sf"/>
</dbReference>
<keyword evidence="2 8" id="KW-0813">Transport</keyword>
<feature type="domain" description="TonB-dependent receptor plug" evidence="9">
    <location>
        <begin position="138"/>
        <end position="216"/>
    </location>
</feature>
<dbReference type="InterPro" id="IPR039426">
    <property type="entry name" value="TonB-dep_rcpt-like"/>
</dbReference>
<dbReference type="PANTHER" id="PTHR30069:SF29">
    <property type="entry name" value="HEMOGLOBIN AND HEMOGLOBIN-HAPTOGLOBIN-BINDING PROTEIN 1-RELATED"/>
    <property type="match status" value="1"/>
</dbReference>
<dbReference type="GO" id="GO:0044718">
    <property type="term" value="P:siderophore transmembrane transport"/>
    <property type="evidence" value="ECO:0007669"/>
    <property type="project" value="TreeGrafter"/>
</dbReference>
<dbReference type="Pfam" id="PF07715">
    <property type="entry name" value="Plug"/>
    <property type="match status" value="1"/>
</dbReference>
<evidence type="ECO:0000256" key="6">
    <source>
        <dbReference type="ARBA" id="ARBA00023136"/>
    </source>
</evidence>
<dbReference type="RefSeq" id="WP_074605830.1">
    <property type="nucleotide sequence ID" value="NZ_FNGY01000003.1"/>
</dbReference>
<comment type="subcellular location">
    <subcellularLocation>
        <location evidence="1 8">Cell outer membrane</location>
        <topology evidence="1 8">Multi-pass membrane protein</topology>
    </subcellularLocation>
</comment>
<evidence type="ECO:0000256" key="1">
    <source>
        <dbReference type="ARBA" id="ARBA00004571"/>
    </source>
</evidence>
<evidence type="ECO:0000313" key="10">
    <source>
        <dbReference type="EMBL" id="SDM19473.1"/>
    </source>
</evidence>
<dbReference type="AlphaFoldDB" id="A0A1G9R8B3"/>
<evidence type="ECO:0000259" key="9">
    <source>
        <dbReference type="Pfam" id="PF07715"/>
    </source>
</evidence>
<evidence type="ECO:0000256" key="7">
    <source>
        <dbReference type="ARBA" id="ARBA00023237"/>
    </source>
</evidence>
<keyword evidence="11" id="KW-1185">Reference proteome</keyword>
<accession>A0A1G9R8B3</accession>
<keyword evidence="6 8" id="KW-0472">Membrane</keyword>
<organism evidence="10 11">
    <name type="scientific">Pedobacter steynii</name>
    <dbReference type="NCBI Taxonomy" id="430522"/>
    <lineage>
        <taxon>Bacteria</taxon>
        <taxon>Pseudomonadati</taxon>
        <taxon>Bacteroidota</taxon>
        <taxon>Sphingobacteriia</taxon>
        <taxon>Sphingobacteriales</taxon>
        <taxon>Sphingobacteriaceae</taxon>
        <taxon>Pedobacter</taxon>
    </lineage>
</organism>
<sequence length="778" mass="87855">MSKPFLVLLLLLLGFNGLAQKVFLEGVVLADSGRKAISGARVSLKSSQQQTVTDQNGYFKIQLDKGKTELRISHMAYAELSTALSLRKDHHRTFYLKTNTQFLNEVQISGDQGILQSNLNNYHLLRAADLEKTPAFLGVHDLIKTIKTLPGIGNGGEGNAGLFVRGSNSGQNLVLFNHSVVYNPSHLLGFFSVFNSNAVEQVKFYKSGIPSEYGGRLSAVIDIKSNQAVADSLRLEAELSVLAASLNLKIPITKNWSFATSMRKTFMNHSVWPIVNRLGNRDESSNQMRYDFYDLNFSSALALTAKDRLFATFYMGADDFGFDIRRFQINNGMDWQNNAASLNWNRIVSDKIVLDNTLSYSGYRFNFGMQQEGFKAGVQSAIRDFSYHSALQVYLDQHQLKAGIDLNQHKFKPNTPFARNGLTDFDYGIANTYFADEGALFLSDDYQFSERLSIYAGLRLTYYRHTGPYNITSEDASVTHFPRSKTLSDELFLEPSFTARYHLNKQTALKFAYSRNVQTIHLIPVTASNFPSDFWMPSINGVPPEKGNQYSLGIFKEWADSGYEGYIDLYARDSKNAIEFSGGIMNLFENLRIEDHIYLGKGKSYGAEFFLKKKKGKFTGYLSYTLSRSERTFAEINEGQVFPFKYDRTHDLSLVSDYKLSPRWNLSALFTLATGNAYTKPVSRYLIAGNVVNEYGAYNSSRMPLYHRLDLSAGYQFHTGKYKSSLSLSVYNVYNKKNPMFNYYMARGSLSSGRVSVQEKSIALLPVLPAINYKVVFR</sequence>
<keyword evidence="5" id="KW-0732">Signal</keyword>
<dbReference type="Proteomes" id="UP000183200">
    <property type="component" value="Unassembled WGS sequence"/>
</dbReference>
<dbReference type="InterPro" id="IPR036942">
    <property type="entry name" value="Beta-barrel_TonB_sf"/>
</dbReference>